<evidence type="ECO:0000313" key="2">
    <source>
        <dbReference type="Proteomes" id="UP000265520"/>
    </source>
</evidence>
<dbReference type="Gene3D" id="3.10.10.10">
    <property type="entry name" value="HIV Type 1 Reverse Transcriptase, subunit A, domain 1"/>
    <property type="match status" value="1"/>
</dbReference>
<keyword evidence="2" id="KW-1185">Reference proteome</keyword>
<dbReference type="InterPro" id="IPR021109">
    <property type="entry name" value="Peptidase_aspartic_dom_sf"/>
</dbReference>
<dbReference type="InterPro" id="IPR043502">
    <property type="entry name" value="DNA/RNA_pol_sf"/>
</dbReference>
<dbReference type="Proteomes" id="UP000265520">
    <property type="component" value="Unassembled WGS sequence"/>
</dbReference>
<dbReference type="CDD" id="cd00303">
    <property type="entry name" value="retropepsin_like"/>
    <property type="match status" value="1"/>
</dbReference>
<protein>
    <submittedName>
        <fullName evidence="1">Cellular nucleic acid-binding protein</fullName>
    </submittedName>
</protein>
<dbReference type="Pfam" id="PF08284">
    <property type="entry name" value="RVP_2"/>
    <property type="match status" value="1"/>
</dbReference>
<dbReference type="PANTHER" id="PTHR15503">
    <property type="entry name" value="LDOC1 RELATED"/>
    <property type="match status" value="1"/>
</dbReference>
<accession>A0A392PI14</accession>
<feature type="non-terminal residue" evidence="1">
    <location>
        <position position="223"/>
    </location>
</feature>
<proteinExistence type="predicted"/>
<name>A0A392PI14_9FABA</name>
<evidence type="ECO:0000313" key="1">
    <source>
        <dbReference type="EMBL" id="MCI11444.1"/>
    </source>
</evidence>
<dbReference type="AlphaFoldDB" id="A0A392PI14"/>
<organism evidence="1 2">
    <name type="scientific">Trifolium medium</name>
    <dbReference type="NCBI Taxonomy" id="97028"/>
    <lineage>
        <taxon>Eukaryota</taxon>
        <taxon>Viridiplantae</taxon>
        <taxon>Streptophyta</taxon>
        <taxon>Embryophyta</taxon>
        <taxon>Tracheophyta</taxon>
        <taxon>Spermatophyta</taxon>
        <taxon>Magnoliopsida</taxon>
        <taxon>eudicotyledons</taxon>
        <taxon>Gunneridae</taxon>
        <taxon>Pentapetalae</taxon>
        <taxon>rosids</taxon>
        <taxon>fabids</taxon>
        <taxon>Fabales</taxon>
        <taxon>Fabaceae</taxon>
        <taxon>Papilionoideae</taxon>
        <taxon>50 kb inversion clade</taxon>
        <taxon>NPAAA clade</taxon>
        <taxon>Hologalegina</taxon>
        <taxon>IRL clade</taxon>
        <taxon>Trifolieae</taxon>
        <taxon>Trifolium</taxon>
    </lineage>
</organism>
<dbReference type="InterPro" id="IPR032567">
    <property type="entry name" value="RTL1-rel"/>
</dbReference>
<reference evidence="1 2" key="1">
    <citation type="journal article" date="2018" name="Front. Plant Sci.">
        <title>Red Clover (Trifolium pratense) and Zigzag Clover (T. medium) - A Picture of Genomic Similarities and Differences.</title>
        <authorList>
            <person name="Dluhosova J."/>
            <person name="Istvanek J."/>
            <person name="Nedelnik J."/>
            <person name="Repkova J."/>
        </authorList>
    </citation>
    <scope>NUCLEOTIDE SEQUENCE [LARGE SCALE GENOMIC DNA]</scope>
    <source>
        <strain evidence="2">cv. 10/8</strain>
        <tissue evidence="1">Leaf</tissue>
    </source>
</reference>
<dbReference type="EMBL" id="LXQA010080174">
    <property type="protein sequence ID" value="MCI11444.1"/>
    <property type="molecule type" value="Genomic_DNA"/>
</dbReference>
<dbReference type="PANTHER" id="PTHR15503:SF45">
    <property type="entry name" value="RNA-DIRECTED DNA POLYMERASE HOMOLOG"/>
    <property type="match status" value="1"/>
</dbReference>
<dbReference type="Gene3D" id="2.40.70.10">
    <property type="entry name" value="Acid Proteases"/>
    <property type="match status" value="1"/>
</dbReference>
<dbReference type="SUPFAM" id="SSF56672">
    <property type="entry name" value="DNA/RNA polymerases"/>
    <property type="match status" value="1"/>
</dbReference>
<sequence length="223" mass="25082">MKRLSIPVTEIPGRMEIETPSSGSVTTQLVCLNCPVTVFGRHFGMDLVCIPLTHIDVIFGMNWLTFNRVHINCCAKTVVFPKPEEDSRLMSSKEVKESLKEHAEIFAMFASLKLESGVKIEELPVVCEFPDVFPADVSDVPPEREVEFTIDLVPGTSPISMTPYRMSASELKELKKQLEDLLEKKFIQPSVSPWGAPVLLVKKKDGSMRLCVDYRQLNKVTIK</sequence>
<comment type="caution">
    <text evidence="1">The sequence shown here is derived from an EMBL/GenBank/DDBJ whole genome shotgun (WGS) entry which is preliminary data.</text>
</comment>